<dbReference type="InterPro" id="IPR043128">
    <property type="entry name" value="Rev_trsase/Diguanyl_cyclase"/>
</dbReference>
<proteinExistence type="predicted"/>
<dbReference type="GO" id="GO:0071111">
    <property type="term" value="F:cyclic-guanylate-specific phosphodiesterase activity"/>
    <property type="evidence" value="ECO:0007669"/>
    <property type="project" value="InterPro"/>
</dbReference>
<accession>A0A2W5NET1</accession>
<feature type="region of interest" description="Disordered" evidence="1">
    <location>
        <begin position="1"/>
        <end position="23"/>
    </location>
</feature>
<dbReference type="InterPro" id="IPR001633">
    <property type="entry name" value="EAL_dom"/>
</dbReference>
<dbReference type="InterPro" id="IPR050706">
    <property type="entry name" value="Cyclic-di-GMP_PDE-like"/>
</dbReference>
<sequence>MRIPHPFRPNGKRPPPRSTAIPPIPRVPPLRLIEQAVAGLRAPSRALSLLMVNLDRFKLVNDLCGHACGDHLIDIVYDRCTRLSGHMAVIHLGADEFACLLPVTEGTSPKMAAETIACRLLEAIGDPVSLGRHIVHPTAAIGIASDPGGTMTVEELLRGASIALSHAKQAGSGTIEQFAPEMYDSLSERAALEADLRSGLLRGEIIPHYQPIVALPSHQAVRFEALARWDHPQRGLLGPDRFLGLAENAALDDDLLFAMLRQCCRDARDWDGHLGLSLNMAPRQVCDPGIAARLMRIVFASGLRPDRLTVEITEHAVMHNVEAAQATVASLREAGIKVALDDFGTGYASLARISKLPLDMIKIDRTLVQALDSDAGRKLVKVVVDLGRSLDMPVTAEGIETMQQARHLSQLGCAFGQGFLFGRPVPSGDMASMTGRTARSLSL</sequence>
<dbReference type="SMART" id="SM00267">
    <property type="entry name" value="GGDEF"/>
    <property type="match status" value="1"/>
</dbReference>
<dbReference type="PANTHER" id="PTHR33121">
    <property type="entry name" value="CYCLIC DI-GMP PHOSPHODIESTERASE PDEF"/>
    <property type="match status" value="1"/>
</dbReference>
<evidence type="ECO:0000313" key="5">
    <source>
        <dbReference type="Proteomes" id="UP000249082"/>
    </source>
</evidence>
<evidence type="ECO:0000259" key="3">
    <source>
        <dbReference type="PROSITE" id="PS50887"/>
    </source>
</evidence>
<dbReference type="PROSITE" id="PS50887">
    <property type="entry name" value="GGDEF"/>
    <property type="match status" value="1"/>
</dbReference>
<dbReference type="Pfam" id="PF00990">
    <property type="entry name" value="GGDEF"/>
    <property type="match status" value="1"/>
</dbReference>
<dbReference type="PROSITE" id="PS50883">
    <property type="entry name" value="EAL"/>
    <property type="match status" value="1"/>
</dbReference>
<dbReference type="InterPro" id="IPR035919">
    <property type="entry name" value="EAL_sf"/>
</dbReference>
<dbReference type="EMBL" id="QFPX01000021">
    <property type="protein sequence ID" value="PZQ52046.1"/>
    <property type="molecule type" value="Genomic_DNA"/>
</dbReference>
<dbReference type="InterPro" id="IPR029787">
    <property type="entry name" value="Nucleotide_cyclase"/>
</dbReference>
<organism evidence="4 5">
    <name type="scientific">Novosphingobium pentaromativorans</name>
    <dbReference type="NCBI Taxonomy" id="205844"/>
    <lineage>
        <taxon>Bacteria</taxon>
        <taxon>Pseudomonadati</taxon>
        <taxon>Pseudomonadota</taxon>
        <taxon>Alphaproteobacteria</taxon>
        <taxon>Sphingomonadales</taxon>
        <taxon>Sphingomonadaceae</taxon>
        <taxon>Novosphingobium</taxon>
    </lineage>
</organism>
<dbReference type="Proteomes" id="UP000249082">
    <property type="component" value="Unassembled WGS sequence"/>
</dbReference>
<dbReference type="AlphaFoldDB" id="A0A2W5NET1"/>
<dbReference type="SUPFAM" id="SSF55073">
    <property type="entry name" value="Nucleotide cyclase"/>
    <property type="match status" value="1"/>
</dbReference>
<dbReference type="Pfam" id="PF00563">
    <property type="entry name" value="EAL"/>
    <property type="match status" value="1"/>
</dbReference>
<evidence type="ECO:0000313" key="4">
    <source>
        <dbReference type="EMBL" id="PZQ52046.1"/>
    </source>
</evidence>
<comment type="caution">
    <text evidence="4">The sequence shown here is derived from an EMBL/GenBank/DDBJ whole genome shotgun (WGS) entry which is preliminary data.</text>
</comment>
<feature type="domain" description="EAL" evidence="2">
    <location>
        <begin position="189"/>
        <end position="438"/>
    </location>
</feature>
<dbReference type="CDD" id="cd01948">
    <property type="entry name" value="EAL"/>
    <property type="match status" value="1"/>
</dbReference>
<protein>
    <submittedName>
        <fullName evidence="4">GGDEF-domain containing protein</fullName>
    </submittedName>
</protein>
<dbReference type="Gene3D" id="3.30.70.270">
    <property type="match status" value="1"/>
</dbReference>
<name>A0A2W5NET1_9SPHN</name>
<evidence type="ECO:0000259" key="2">
    <source>
        <dbReference type="PROSITE" id="PS50883"/>
    </source>
</evidence>
<dbReference type="SMART" id="SM00052">
    <property type="entry name" value="EAL"/>
    <property type="match status" value="1"/>
</dbReference>
<reference evidence="4 5" key="1">
    <citation type="submission" date="2017-08" db="EMBL/GenBank/DDBJ databases">
        <title>Infants hospitalized years apart are colonized by the same room-sourced microbial strains.</title>
        <authorList>
            <person name="Brooks B."/>
            <person name="Olm M.R."/>
            <person name="Firek B.A."/>
            <person name="Baker R."/>
            <person name="Thomas B.C."/>
            <person name="Morowitz M.J."/>
            <person name="Banfield J.F."/>
        </authorList>
    </citation>
    <scope>NUCLEOTIDE SEQUENCE [LARGE SCALE GENOMIC DNA]</scope>
    <source>
        <strain evidence="4">S2_005_002_R2_33</strain>
    </source>
</reference>
<dbReference type="PANTHER" id="PTHR33121:SF70">
    <property type="entry name" value="SIGNALING PROTEIN YKOW"/>
    <property type="match status" value="1"/>
</dbReference>
<dbReference type="SUPFAM" id="SSF141868">
    <property type="entry name" value="EAL domain-like"/>
    <property type="match status" value="1"/>
</dbReference>
<gene>
    <name evidence="4" type="ORF">DI555_19720</name>
</gene>
<evidence type="ECO:0000256" key="1">
    <source>
        <dbReference type="SAM" id="MobiDB-lite"/>
    </source>
</evidence>
<dbReference type="NCBIfam" id="TIGR00254">
    <property type="entry name" value="GGDEF"/>
    <property type="match status" value="1"/>
</dbReference>
<dbReference type="CDD" id="cd01949">
    <property type="entry name" value="GGDEF"/>
    <property type="match status" value="1"/>
</dbReference>
<feature type="domain" description="GGDEF" evidence="3">
    <location>
        <begin position="45"/>
        <end position="180"/>
    </location>
</feature>
<dbReference type="Gene3D" id="3.20.20.450">
    <property type="entry name" value="EAL domain"/>
    <property type="match status" value="1"/>
</dbReference>
<dbReference type="InterPro" id="IPR000160">
    <property type="entry name" value="GGDEF_dom"/>
</dbReference>